<feature type="transmembrane region" description="Helical" evidence="1">
    <location>
        <begin position="148"/>
        <end position="175"/>
    </location>
</feature>
<evidence type="ECO:0000256" key="1">
    <source>
        <dbReference type="SAM" id="Phobius"/>
    </source>
</evidence>
<dbReference type="AlphaFoldDB" id="A0A318NS36"/>
<dbReference type="Proteomes" id="UP000248196">
    <property type="component" value="Unassembled WGS sequence"/>
</dbReference>
<keyword evidence="1" id="KW-0472">Membrane</keyword>
<protein>
    <submittedName>
        <fullName evidence="2">Uncharacterized protein</fullName>
    </submittedName>
</protein>
<gene>
    <name evidence="2" type="ORF">CT690_23935</name>
</gene>
<proteinExistence type="predicted"/>
<feature type="transmembrane region" description="Helical" evidence="1">
    <location>
        <begin position="187"/>
        <end position="220"/>
    </location>
</feature>
<reference evidence="2 3" key="1">
    <citation type="submission" date="2017-11" db="EMBL/GenBank/DDBJ databases">
        <title>Genome sequence of the oocydin A producing rhizobacterium Serratia plymuthica 4Rx5.</title>
        <authorList>
            <person name="Matilla M.A."/>
            <person name="Udaondo Z."/>
            <person name="Salmond G.P.C."/>
        </authorList>
    </citation>
    <scope>NUCLEOTIDE SEQUENCE [LARGE SCALE GENOMIC DNA]</scope>
    <source>
        <strain evidence="2 3">4Rx5</strain>
    </source>
</reference>
<dbReference type="EMBL" id="PESE01000011">
    <property type="protein sequence ID" value="PYD36599.1"/>
    <property type="molecule type" value="Genomic_DNA"/>
</dbReference>
<evidence type="ECO:0000313" key="3">
    <source>
        <dbReference type="Proteomes" id="UP000248196"/>
    </source>
</evidence>
<dbReference type="RefSeq" id="WP_004953826.1">
    <property type="nucleotide sequence ID" value="NZ_PESE01000011.1"/>
</dbReference>
<feature type="transmembrane region" description="Helical" evidence="1">
    <location>
        <begin position="103"/>
        <end position="127"/>
    </location>
</feature>
<keyword evidence="1" id="KW-0812">Transmembrane</keyword>
<sequence length="239" mass="26976">MKNINNKTDEKPRLFQLHEDGTLLLKKNNYGHMEGSASSPDEHVFNIIFIAGCVTILMGLILTSVFRSFFDVYTILSPTLQSMPIMENTLQASMSFMNHIPSIALFIVGVSLAICSITGKALILFSTKYDERSHKQDQGFKVSGFGRGLLWISISLIISSQLYAVLMDVIFAKIWPIITENNADETIVYQIIHVIYSVFIQYGFMTILTMGLSLSAWAIIAVAREYWIYRQGVKNAYVH</sequence>
<organism evidence="2 3">
    <name type="scientific">Serratia plymuthica</name>
    <dbReference type="NCBI Taxonomy" id="82996"/>
    <lineage>
        <taxon>Bacteria</taxon>
        <taxon>Pseudomonadati</taxon>
        <taxon>Pseudomonadota</taxon>
        <taxon>Gammaproteobacteria</taxon>
        <taxon>Enterobacterales</taxon>
        <taxon>Yersiniaceae</taxon>
        <taxon>Serratia</taxon>
    </lineage>
</organism>
<accession>A0A318NS36</accession>
<name>A0A318NS36_SERPL</name>
<feature type="transmembrane region" description="Helical" evidence="1">
    <location>
        <begin position="44"/>
        <end position="70"/>
    </location>
</feature>
<keyword evidence="1" id="KW-1133">Transmembrane helix</keyword>
<evidence type="ECO:0000313" key="2">
    <source>
        <dbReference type="EMBL" id="PYD36599.1"/>
    </source>
</evidence>
<comment type="caution">
    <text evidence="2">The sequence shown here is derived from an EMBL/GenBank/DDBJ whole genome shotgun (WGS) entry which is preliminary data.</text>
</comment>